<dbReference type="InterPro" id="IPR050250">
    <property type="entry name" value="Macrolide_Exporter_MacB"/>
</dbReference>
<evidence type="ECO:0000256" key="2">
    <source>
        <dbReference type="ARBA" id="ARBA00022475"/>
    </source>
</evidence>
<dbReference type="PANTHER" id="PTHR30572:SF4">
    <property type="entry name" value="ABC TRANSPORTER PERMEASE YTRF"/>
    <property type="match status" value="1"/>
</dbReference>
<evidence type="ECO:0000256" key="3">
    <source>
        <dbReference type="ARBA" id="ARBA00022692"/>
    </source>
</evidence>
<dbReference type="AlphaFoldDB" id="A0A9D1Z3R2"/>
<evidence type="ECO:0000256" key="1">
    <source>
        <dbReference type="ARBA" id="ARBA00004651"/>
    </source>
</evidence>
<feature type="transmembrane region" description="Helical" evidence="7">
    <location>
        <begin position="382"/>
        <end position="408"/>
    </location>
</feature>
<comment type="similarity">
    <text evidence="6">Belongs to the ABC-4 integral membrane protein family.</text>
</comment>
<evidence type="ECO:0000256" key="7">
    <source>
        <dbReference type="SAM" id="Phobius"/>
    </source>
</evidence>
<keyword evidence="3 7" id="KW-0812">Transmembrane</keyword>
<evidence type="ECO:0000259" key="8">
    <source>
        <dbReference type="Pfam" id="PF02687"/>
    </source>
</evidence>
<evidence type="ECO:0000259" key="9">
    <source>
        <dbReference type="Pfam" id="PF12704"/>
    </source>
</evidence>
<evidence type="ECO:0000256" key="5">
    <source>
        <dbReference type="ARBA" id="ARBA00023136"/>
    </source>
</evidence>
<evidence type="ECO:0000313" key="11">
    <source>
        <dbReference type="Proteomes" id="UP000886824"/>
    </source>
</evidence>
<dbReference type="EMBL" id="DXCX01000063">
    <property type="protein sequence ID" value="HIY73534.1"/>
    <property type="molecule type" value="Genomic_DNA"/>
</dbReference>
<proteinExistence type="inferred from homology"/>
<keyword evidence="4 7" id="KW-1133">Transmembrane helix</keyword>
<feature type="transmembrane region" description="Helical" evidence="7">
    <location>
        <begin position="345"/>
        <end position="370"/>
    </location>
</feature>
<name>A0A9D1Z3R2_9FIRM</name>
<reference evidence="10" key="2">
    <citation type="submission" date="2021-04" db="EMBL/GenBank/DDBJ databases">
        <authorList>
            <person name="Gilroy R."/>
        </authorList>
    </citation>
    <scope>NUCLEOTIDE SEQUENCE</scope>
    <source>
        <strain evidence="10">CHK33-7979</strain>
    </source>
</reference>
<dbReference type="GO" id="GO:0022857">
    <property type="term" value="F:transmembrane transporter activity"/>
    <property type="evidence" value="ECO:0007669"/>
    <property type="project" value="TreeGrafter"/>
</dbReference>
<evidence type="ECO:0000313" key="10">
    <source>
        <dbReference type="EMBL" id="HIY73534.1"/>
    </source>
</evidence>
<dbReference type="GO" id="GO:0005886">
    <property type="term" value="C:plasma membrane"/>
    <property type="evidence" value="ECO:0007669"/>
    <property type="project" value="UniProtKB-SubCell"/>
</dbReference>
<feature type="transmembrane region" description="Helical" evidence="7">
    <location>
        <begin position="21"/>
        <end position="42"/>
    </location>
</feature>
<dbReference type="Pfam" id="PF12704">
    <property type="entry name" value="MacB_PCD"/>
    <property type="match status" value="1"/>
</dbReference>
<keyword evidence="5 7" id="KW-0472">Membrane</keyword>
<dbReference type="InterPro" id="IPR003838">
    <property type="entry name" value="ABC3_permease_C"/>
</dbReference>
<comment type="subcellular location">
    <subcellularLocation>
        <location evidence="1">Cell membrane</location>
        <topology evidence="1">Multi-pass membrane protein</topology>
    </subcellularLocation>
</comment>
<accession>A0A9D1Z3R2</accession>
<feature type="domain" description="ABC3 transporter permease C-terminal" evidence="8">
    <location>
        <begin position="305"/>
        <end position="418"/>
    </location>
</feature>
<evidence type="ECO:0000256" key="6">
    <source>
        <dbReference type="ARBA" id="ARBA00038076"/>
    </source>
</evidence>
<protein>
    <submittedName>
        <fullName evidence="10">ABC transporter permease</fullName>
    </submittedName>
</protein>
<sequence>MNFSQAFKMAAKSISANKGRSALTMLGVIIGLAAVIILVSYAQGQNMALRAYYESMGTNTISVSAYSYRGNVDVASALYDYCLQLDDLVLGVSPTGYIYSDPVIKFESKTISRQWQNMGGGAMMSAGEYPQIVLGNDKYGLCSDYKIAKGRDLSYLDIEKENQVCVLGSAVADELFGFADPVGKTITLNGTPFLVIGVYESKSAGVNVGNSEESQWIQETINRQDYILVLPSTMTRLFNNNQPIENYIIKAKDAESLKEVSTLVNGFLAGFISNDNGYYYIDNPTSYQNEQAEADKLQQRFLGGIAAISLLVGGIGIMNIMLVTVTERTREIGIRKAIGAERKSIIVQFLIEAAMICGIGGIFGILVGYLGTLIVGKMNFDIILIPSAGITVGAFLISVALGIIFGLYPAVKASGLQPVEALRAD</sequence>
<evidence type="ECO:0000256" key="4">
    <source>
        <dbReference type="ARBA" id="ARBA00022989"/>
    </source>
</evidence>
<keyword evidence="2" id="KW-1003">Cell membrane</keyword>
<reference evidence="10" key="1">
    <citation type="journal article" date="2021" name="PeerJ">
        <title>Extensive microbial diversity within the chicken gut microbiome revealed by metagenomics and culture.</title>
        <authorList>
            <person name="Gilroy R."/>
            <person name="Ravi A."/>
            <person name="Getino M."/>
            <person name="Pursley I."/>
            <person name="Horton D.L."/>
            <person name="Alikhan N.F."/>
            <person name="Baker D."/>
            <person name="Gharbi K."/>
            <person name="Hall N."/>
            <person name="Watson M."/>
            <person name="Adriaenssens E.M."/>
            <person name="Foster-Nyarko E."/>
            <person name="Jarju S."/>
            <person name="Secka A."/>
            <person name="Antonio M."/>
            <person name="Oren A."/>
            <person name="Chaudhuri R.R."/>
            <person name="La Ragione R."/>
            <person name="Hildebrand F."/>
            <person name="Pallen M.J."/>
        </authorList>
    </citation>
    <scope>NUCLEOTIDE SEQUENCE</scope>
    <source>
        <strain evidence="10">CHK33-7979</strain>
    </source>
</reference>
<organism evidence="10 11">
    <name type="scientific">Candidatus Intestinimonas merdavium</name>
    <dbReference type="NCBI Taxonomy" id="2838622"/>
    <lineage>
        <taxon>Bacteria</taxon>
        <taxon>Bacillati</taxon>
        <taxon>Bacillota</taxon>
        <taxon>Clostridia</taxon>
        <taxon>Eubacteriales</taxon>
        <taxon>Intestinimonas</taxon>
    </lineage>
</organism>
<gene>
    <name evidence="10" type="ORF">H9826_06120</name>
</gene>
<feature type="transmembrane region" description="Helical" evidence="7">
    <location>
        <begin position="301"/>
        <end position="325"/>
    </location>
</feature>
<dbReference type="PANTHER" id="PTHR30572">
    <property type="entry name" value="MEMBRANE COMPONENT OF TRANSPORTER-RELATED"/>
    <property type="match status" value="1"/>
</dbReference>
<dbReference type="Proteomes" id="UP000886824">
    <property type="component" value="Unassembled WGS sequence"/>
</dbReference>
<feature type="domain" description="MacB-like periplasmic core" evidence="9">
    <location>
        <begin position="21"/>
        <end position="262"/>
    </location>
</feature>
<comment type="caution">
    <text evidence="10">The sequence shown here is derived from an EMBL/GenBank/DDBJ whole genome shotgun (WGS) entry which is preliminary data.</text>
</comment>
<dbReference type="Pfam" id="PF02687">
    <property type="entry name" value="FtsX"/>
    <property type="match status" value="1"/>
</dbReference>
<dbReference type="InterPro" id="IPR025857">
    <property type="entry name" value="MacB_PCD"/>
</dbReference>